<feature type="compositionally biased region" description="Polar residues" evidence="6">
    <location>
        <begin position="664"/>
        <end position="674"/>
    </location>
</feature>
<feature type="compositionally biased region" description="Polar residues" evidence="6">
    <location>
        <begin position="604"/>
        <end position="618"/>
    </location>
</feature>
<accession>A0A4T0FWV9</accession>
<dbReference type="GO" id="GO:0003747">
    <property type="term" value="F:translation release factor activity"/>
    <property type="evidence" value="ECO:0007669"/>
    <property type="project" value="InterPro"/>
</dbReference>
<gene>
    <name evidence="8" type="ORF">E3P99_00204</name>
</gene>
<evidence type="ECO:0000313" key="9">
    <source>
        <dbReference type="Proteomes" id="UP000310189"/>
    </source>
</evidence>
<dbReference type="InterPro" id="IPR032054">
    <property type="entry name" value="Cdt1_C"/>
</dbReference>
<dbReference type="FunFam" id="3.30.160.20:FF:000004">
    <property type="entry name" value="Peptide chain release factor 1"/>
    <property type="match status" value="1"/>
</dbReference>
<dbReference type="InterPro" id="IPR045853">
    <property type="entry name" value="Pep_chain_release_fac_I_sf"/>
</dbReference>
<reference evidence="8 9" key="1">
    <citation type="submission" date="2019-03" db="EMBL/GenBank/DDBJ databases">
        <title>Sequencing 23 genomes of Wallemia ichthyophaga.</title>
        <authorList>
            <person name="Gostincar C."/>
        </authorList>
    </citation>
    <scope>NUCLEOTIDE SEQUENCE [LARGE SCALE GENOMIC DNA]</scope>
    <source>
        <strain evidence="8 9">EXF-5753</strain>
    </source>
</reference>
<dbReference type="PANTHER" id="PTHR43804:SF7">
    <property type="entry name" value="LD18447P"/>
    <property type="match status" value="1"/>
</dbReference>
<dbReference type="Gene3D" id="6.10.140.1950">
    <property type="match status" value="1"/>
</dbReference>
<sequence>MPTPYTRSTAHKDLHDSPFFKLAQQTRNTPANKGKRKLLDEDLPSSDEEEEADAFADSSSCNSPAYTLNAPPARPTRSRLAQNQLDAQQHTQSQSQSQPLFQSRLPVAVESLIDLHNAVENAFRIHLSTSSALPPPAVMPYSETHAPQHSSLQTYEPGLHILRFNTLIDLATLSKLVASSSSKNLNAATLAKLKYLWNDDIGFVIATTRVKEYSIGMEVAIEEEKKAKGAIGVMRDFARAKEEWYRQTDRRREIVIERAKVWVEEQFDNWMNKQLDDVTKTPKSHTAQQSSSITRSGLLTPPSTATKARKGKERATPQSPCDKAYPADFLRSVTNTPSKQLPHLPMKSRPKTPSDALKRMASYNNAEKLLQTAPVKRARVKSPSPPPRSLKKAKSVMTEEDDNTDVFRTPSKAHASPFATPTKPPATMSMAERKKNLEASVRAKMELKKKAREEELELSGLGGSDRAKQSHAVKSQVFQRRSRLSRLPAVAEAVYLLFAPNVSNVPSSPSASLPTPTSRKRRARPLLEVASVIVKSSKVAMSAAEACDSLKMLCTLCPDFLFTRTVDRVEYLEMPTMGASSAAHTAANAIVPPSPSTHPLLAATTPSSPQKGSTNTLTYPPKSPRSPLPPKSPKSPLSGTEVDSPSKRKSAMTLPEAKKPAINTPPSNSDDWANDVQSALGLEAGQTNTTAHLSNPITNASKQESEKQGAQAAEATQPTSNGQNTQNTLPGTPDVDTSMPGGFAGGIASAGTGVSLKDASLQARDAAAKAYEAAAGKVNAYTDSANQQANEKGPNDLLEVAGKVRQDDHDPSIPVKDLANDTQPGMLSEYSDKAKAAAAGLAGTGVALGAAGVVATKETEAAAKTEADAPWKPKAHAADVLPDPMDFPKGAFPELEKLKTNSALVPQIPGATKERVENSFNEKKEEEKKQQDSNKATEAVKGVTAAAGGAGAASAVVANKHAPHAAQKNIDESKSDKTNTIATDRTGHNVSPPSSSADLVKNSKDSRVTPKRSFSQRIKGDMKILFGKLSKNDSKMRASLYRAVKMQTQMQTHKGHARVLNLAQKYMEERSSLIEKSSQLDNKTLAARSRRLKELEILPDLYKAYGDAEETLATTHTMAAEEQDSGLREMAVAEVEECNEALENNFNNLTQGILSFNTHSQISPKGVLLELKAGVGGSESALFVQDMVRMYTALSTAQNWSASLLSTTLVNDTSNAVKEAILQVNGTDAWSLLQYEKGVHRVQRVPATETQGRVHTSTIGILVMPVVDKMAEKALYDEKDVKVEVMRARGAGGQHVNKTESAVRLTHIPTGIQVSMQDTRSQQQNRQRAYQVLSSRLLTKRLQDEQDEIKKGRKSQIGNMDRSDKIRTYNFPQSRITDHRVNLSLSDLQSFFDSGEGLTWFVDNLRKAEQDALLDSLLQQSADA</sequence>
<dbReference type="Gene3D" id="1.10.10.1420">
    <property type="entry name" value="DNA replication factor Cdt1, C-terminal WH domain"/>
    <property type="match status" value="1"/>
</dbReference>
<evidence type="ECO:0000256" key="4">
    <source>
        <dbReference type="ARBA" id="ARBA00022917"/>
    </source>
</evidence>
<protein>
    <recommendedName>
        <fullName evidence="7">Prokaryotic-type class I peptide chain release factors domain-containing protein</fullName>
    </recommendedName>
</protein>
<feature type="compositionally biased region" description="Acidic residues" evidence="6">
    <location>
        <begin position="41"/>
        <end position="54"/>
    </location>
</feature>
<dbReference type="Gene3D" id="3.30.160.20">
    <property type="match status" value="1"/>
</dbReference>
<feature type="region of interest" description="Disordered" evidence="6">
    <location>
        <begin position="903"/>
        <end position="937"/>
    </location>
</feature>
<dbReference type="InterPro" id="IPR050057">
    <property type="entry name" value="Prokaryotic/Mito_RF"/>
</dbReference>
<evidence type="ECO:0000256" key="2">
    <source>
        <dbReference type="ARBA" id="ARBA00010835"/>
    </source>
</evidence>
<dbReference type="Pfam" id="PF00472">
    <property type="entry name" value="RF-1"/>
    <property type="match status" value="1"/>
</dbReference>
<dbReference type="Proteomes" id="UP000310189">
    <property type="component" value="Unassembled WGS sequence"/>
</dbReference>
<feature type="compositionally biased region" description="Polar residues" evidence="6">
    <location>
        <begin position="284"/>
        <end position="306"/>
    </location>
</feature>
<name>A0A4T0FWV9_9BASI</name>
<comment type="similarity">
    <text evidence="2">Belongs to the prokaryotic/mitochondrial release factor family.</text>
</comment>
<feature type="compositionally biased region" description="Pro residues" evidence="6">
    <location>
        <begin position="621"/>
        <end position="633"/>
    </location>
</feature>
<evidence type="ECO:0000256" key="5">
    <source>
        <dbReference type="ARBA" id="ARBA00023306"/>
    </source>
</evidence>
<proteinExistence type="inferred from homology"/>
<evidence type="ECO:0000256" key="6">
    <source>
        <dbReference type="SAM" id="MobiDB-lite"/>
    </source>
</evidence>
<comment type="similarity">
    <text evidence="1">Belongs to the Cdt1 family.</text>
</comment>
<dbReference type="InterPro" id="IPR038090">
    <property type="entry name" value="Cdt1_C_WH_dom_sf"/>
</dbReference>
<feature type="region of interest" description="Disordered" evidence="6">
    <location>
        <begin position="376"/>
        <end position="431"/>
    </location>
</feature>
<dbReference type="InterPro" id="IPR005139">
    <property type="entry name" value="PCRF"/>
</dbReference>
<dbReference type="Gene3D" id="3.30.70.1660">
    <property type="match status" value="1"/>
</dbReference>
<feature type="region of interest" description="Disordered" evidence="6">
    <location>
        <begin position="1"/>
        <end position="99"/>
    </location>
</feature>
<dbReference type="InterPro" id="IPR000352">
    <property type="entry name" value="Pep_chain_release_fac_I"/>
</dbReference>
<feature type="compositionally biased region" description="Basic and acidic residues" evidence="6">
    <location>
        <begin position="912"/>
        <end position="932"/>
    </location>
</feature>
<dbReference type="Pfam" id="PF16679">
    <property type="entry name" value="CDT1_C"/>
    <property type="match status" value="1"/>
</dbReference>
<evidence type="ECO:0000256" key="1">
    <source>
        <dbReference type="ARBA" id="ARBA00008356"/>
    </source>
</evidence>
<feature type="region of interest" description="Disordered" evidence="6">
    <location>
        <begin position="688"/>
        <end position="737"/>
    </location>
</feature>
<keyword evidence="4" id="KW-0648">Protein biosynthesis</keyword>
<feature type="region of interest" description="Disordered" evidence="6">
    <location>
        <begin position="589"/>
        <end position="674"/>
    </location>
</feature>
<dbReference type="PANTHER" id="PTHR43804">
    <property type="entry name" value="LD18447P"/>
    <property type="match status" value="1"/>
</dbReference>
<feature type="region of interest" description="Disordered" evidence="6">
    <location>
        <begin position="959"/>
        <end position="1014"/>
    </location>
</feature>
<feature type="domain" description="Prokaryotic-type class I peptide chain release factors" evidence="7">
    <location>
        <begin position="1287"/>
        <end position="1303"/>
    </location>
</feature>
<feature type="compositionally biased region" description="Polar residues" evidence="6">
    <location>
        <begin position="688"/>
        <end position="702"/>
    </location>
</feature>
<feature type="compositionally biased region" description="Polar residues" evidence="6">
    <location>
        <begin position="978"/>
        <end position="997"/>
    </location>
</feature>
<keyword evidence="9" id="KW-1185">Reference proteome</keyword>
<dbReference type="SUPFAM" id="SSF75620">
    <property type="entry name" value="Release factor"/>
    <property type="match status" value="1"/>
</dbReference>
<dbReference type="Pfam" id="PF03462">
    <property type="entry name" value="PCRF"/>
    <property type="match status" value="1"/>
</dbReference>
<evidence type="ECO:0000313" key="8">
    <source>
        <dbReference type="EMBL" id="TIA93382.1"/>
    </source>
</evidence>
<dbReference type="GO" id="GO:0005739">
    <property type="term" value="C:mitochondrion"/>
    <property type="evidence" value="ECO:0007669"/>
    <property type="project" value="GOC"/>
</dbReference>
<evidence type="ECO:0000256" key="3">
    <source>
        <dbReference type="ARBA" id="ARBA00022481"/>
    </source>
</evidence>
<dbReference type="GO" id="GO:0032543">
    <property type="term" value="P:mitochondrial translation"/>
    <property type="evidence" value="ECO:0007669"/>
    <property type="project" value="UniProtKB-ARBA"/>
</dbReference>
<keyword evidence="3" id="KW-0488">Methylation</keyword>
<dbReference type="SMART" id="SM00937">
    <property type="entry name" value="PCRF"/>
    <property type="match status" value="1"/>
</dbReference>
<dbReference type="EMBL" id="SPNW01000002">
    <property type="protein sequence ID" value="TIA93382.1"/>
    <property type="molecule type" value="Genomic_DNA"/>
</dbReference>
<feature type="compositionally biased region" description="Low complexity" evidence="6">
    <location>
        <begin position="88"/>
        <end position="98"/>
    </location>
</feature>
<feature type="region of interest" description="Disordered" evidence="6">
    <location>
        <begin position="278"/>
        <end position="356"/>
    </location>
</feature>
<dbReference type="PROSITE" id="PS00745">
    <property type="entry name" value="RF_PROK_I"/>
    <property type="match status" value="1"/>
</dbReference>
<keyword evidence="5" id="KW-0131">Cell cycle</keyword>
<feature type="compositionally biased region" description="Polar residues" evidence="6">
    <location>
        <begin position="714"/>
        <end position="730"/>
    </location>
</feature>
<organism evidence="8 9">
    <name type="scientific">Wallemia hederae</name>
    <dbReference type="NCBI Taxonomy" id="1540922"/>
    <lineage>
        <taxon>Eukaryota</taxon>
        <taxon>Fungi</taxon>
        <taxon>Dikarya</taxon>
        <taxon>Basidiomycota</taxon>
        <taxon>Wallemiomycotina</taxon>
        <taxon>Wallemiomycetes</taxon>
        <taxon>Wallemiales</taxon>
        <taxon>Wallemiaceae</taxon>
        <taxon>Wallemia</taxon>
    </lineage>
</organism>
<comment type="caution">
    <text evidence="8">The sequence shown here is derived from an EMBL/GenBank/DDBJ whole genome shotgun (WGS) entry which is preliminary data.</text>
</comment>
<evidence type="ECO:0000259" key="7">
    <source>
        <dbReference type="PROSITE" id="PS00745"/>
    </source>
</evidence>
<dbReference type="OrthoDB" id="2019491at2759"/>